<dbReference type="Proteomes" id="UP000776276">
    <property type="component" value="Unassembled WGS sequence"/>
</dbReference>
<evidence type="ECO:0000256" key="1">
    <source>
        <dbReference type="SAM" id="MobiDB-lite"/>
    </source>
</evidence>
<feature type="domain" description="Autotransporter" evidence="3">
    <location>
        <begin position="787"/>
        <end position="1068"/>
    </location>
</feature>
<sequence length="1068" mass="106586">MRRLLASTCFLAIAAPLHAETTITTKVTNGVQTSKATASGSADDIRITSDGSVIPTGGTPVLIDSANKFTNQGTVQITNVDGASAVLGNAGTGGDILNSAKIIVNETYTATDTDKDGDLDGPYAAGTGRAGIRTLGAYNGSITNDSAGSIAVNGNDSYGVRLGGKLNGNFTNNGTITVVGDRGTAISLGEVSGAVRLAGTASALGAGATAARIGGTIGGALVVQGTLTATGYRDTTGTLDATKLDADDLLQGGSALVVAGDVAGGIILAVPPKDNSTTDNDEDKDGLTDSTEGSAAVTAYGAAPAIVIGAADRSVSIGPVAGTGTGFGLVIDGAVTGSGVYAGVDATGIAVGGLGQAASIAGGIGVNGTVTAISNGANATAISIRAGGATPEIRIAGTVAASGGGTAATKATAIAVEAGAAVPTIRVSGKLTATAGAGGTAIGIVDRSGTVKLIENSGAIAATGATAGAGRNLAIDLSATTTGTIVRQTAVASTATAPAIIGDVRFGSGDDVFELADGTITGDTSFGAGKDRLTLSGDAAYAGSIAFGADGGDRMELSGTSVYQGRADFGGGADTLSVGGTARFNGQLVNAQALNVAITGGTLQLTNTGNVAIGSLAVTGGGTLAVTLDRSNQTIVNVAGTASFAADSKVAVKLTSLDNAEGRYVILRAGTLTGAANIGSTTTLLPFLYKGNVVTSAANELSVDIIRKTTDELGLNRSQASAYSAIYAALANDGDVAKVFLNQTDGDGFRAQLRQMLPEHAGGTFEAVTSGSRALARMLADPKGPFKDEGRWGYWLQQVGFGRSKSVGDTAGYDVTGWGLAGGAEYKTGFGNVGVSLAYLWGREADAGTNNEVDAGQFEVAAYWRAKWNGLQANARVAAGTINFDSERDFNGTVGSDSVARNADGKWNGRLVSASGAVSYESWLGMISLRPIVAVDYYRLHEGGYTETGGGKAFDLIVDSRNSDELAVTGSVAAGLDFGGAYQDDGWFRIELEGGRREIVGGGLGVTTARFEGGQSFRLTPEDRTNGWVGRVRAIGGNASFRLGGEFGAEQQQGRPALSLRATLQIGL</sequence>
<proteinExistence type="predicted"/>
<dbReference type="RefSeq" id="WP_216322797.1">
    <property type="nucleotide sequence ID" value="NZ_JAHKRT010000003.1"/>
</dbReference>
<feature type="chain" id="PRO_5045206397" evidence="2">
    <location>
        <begin position="20"/>
        <end position="1068"/>
    </location>
</feature>
<organism evidence="4 5">
    <name type="scientific">Sphingomonas quercus</name>
    <dbReference type="NCBI Taxonomy" id="2842451"/>
    <lineage>
        <taxon>Bacteria</taxon>
        <taxon>Pseudomonadati</taxon>
        <taxon>Pseudomonadota</taxon>
        <taxon>Alphaproteobacteria</taxon>
        <taxon>Sphingomonadales</taxon>
        <taxon>Sphingomonadaceae</taxon>
        <taxon>Sphingomonas</taxon>
    </lineage>
</organism>
<gene>
    <name evidence="4" type="ORF">KOF26_07875</name>
</gene>
<comment type="caution">
    <text evidence="4">The sequence shown here is derived from an EMBL/GenBank/DDBJ whole genome shotgun (WGS) entry which is preliminary data.</text>
</comment>
<dbReference type="Pfam" id="PF03797">
    <property type="entry name" value="Autotransporter"/>
    <property type="match status" value="1"/>
</dbReference>
<protein>
    <submittedName>
        <fullName evidence="4">Autotransporter outer membrane beta-barrel domain-containing protein</fullName>
    </submittedName>
</protein>
<evidence type="ECO:0000313" key="5">
    <source>
        <dbReference type="Proteomes" id="UP000776276"/>
    </source>
</evidence>
<dbReference type="SMART" id="SM00869">
    <property type="entry name" value="Autotransporter"/>
    <property type="match status" value="1"/>
</dbReference>
<dbReference type="EMBL" id="JAHKRT010000003">
    <property type="protein sequence ID" value="MBU3077782.1"/>
    <property type="molecule type" value="Genomic_DNA"/>
</dbReference>
<keyword evidence="5" id="KW-1185">Reference proteome</keyword>
<evidence type="ECO:0000313" key="4">
    <source>
        <dbReference type="EMBL" id="MBU3077782.1"/>
    </source>
</evidence>
<dbReference type="InterPro" id="IPR005546">
    <property type="entry name" value="Autotransporte_beta"/>
</dbReference>
<accession>A0ABS6BJI7</accession>
<keyword evidence="2" id="KW-0732">Signal</keyword>
<evidence type="ECO:0000256" key="2">
    <source>
        <dbReference type="SAM" id="SignalP"/>
    </source>
</evidence>
<dbReference type="PROSITE" id="PS51208">
    <property type="entry name" value="AUTOTRANSPORTER"/>
    <property type="match status" value="1"/>
</dbReference>
<feature type="region of interest" description="Disordered" evidence="1">
    <location>
        <begin position="271"/>
        <end position="291"/>
    </location>
</feature>
<reference evidence="4 5" key="1">
    <citation type="submission" date="2021-06" db="EMBL/GenBank/DDBJ databases">
        <title>Sphingomonas sp. XMGL2, whole genome shotgun sequencing project.</title>
        <authorList>
            <person name="Zhao G."/>
            <person name="Shen L."/>
        </authorList>
    </citation>
    <scope>NUCLEOTIDE SEQUENCE [LARGE SCALE GENOMIC DNA]</scope>
    <source>
        <strain evidence="4 5">XMGL2</strain>
    </source>
</reference>
<feature type="signal peptide" evidence="2">
    <location>
        <begin position="1"/>
        <end position="19"/>
    </location>
</feature>
<evidence type="ECO:0000259" key="3">
    <source>
        <dbReference type="PROSITE" id="PS51208"/>
    </source>
</evidence>
<name>A0ABS6BJI7_9SPHN</name>